<feature type="domain" description="Mur ligase C-terminal" evidence="19">
    <location>
        <begin position="304"/>
        <end position="429"/>
    </location>
</feature>
<evidence type="ECO:0000313" key="21">
    <source>
        <dbReference type="EMBL" id="MBB5785561.1"/>
    </source>
</evidence>
<evidence type="ECO:0000256" key="2">
    <source>
        <dbReference type="ARBA" id="ARBA00004799"/>
    </source>
</evidence>
<keyword evidence="9 18" id="KW-0436">Ligase</keyword>
<dbReference type="InterPro" id="IPR004101">
    <property type="entry name" value="Mur_ligase_C"/>
</dbReference>
<dbReference type="Pfam" id="PF08245">
    <property type="entry name" value="Mur_ligase_M"/>
    <property type="match status" value="1"/>
</dbReference>
<reference evidence="21 22" key="1">
    <citation type="submission" date="2020-08" db="EMBL/GenBank/DDBJ databases">
        <title>Sequencing the genomes of 1000 actinobacteria strains.</title>
        <authorList>
            <person name="Klenk H.-P."/>
        </authorList>
    </citation>
    <scope>NUCLEOTIDE SEQUENCE [LARGE SCALE GENOMIC DNA]</scope>
    <source>
        <strain evidence="21 22">DSM 102122</strain>
    </source>
</reference>
<evidence type="ECO:0000256" key="13">
    <source>
        <dbReference type="ARBA" id="ARBA00022842"/>
    </source>
</evidence>
<comment type="catalytic activity">
    <reaction evidence="17">
        <text>7,8-dihydropteroate + L-glutamate + ATP = 7,8-dihydrofolate + ADP + phosphate + H(+)</text>
        <dbReference type="Rhea" id="RHEA:23584"/>
        <dbReference type="ChEBI" id="CHEBI:15378"/>
        <dbReference type="ChEBI" id="CHEBI:17839"/>
        <dbReference type="ChEBI" id="CHEBI:29985"/>
        <dbReference type="ChEBI" id="CHEBI:30616"/>
        <dbReference type="ChEBI" id="CHEBI:43474"/>
        <dbReference type="ChEBI" id="CHEBI:57451"/>
        <dbReference type="ChEBI" id="CHEBI:456216"/>
        <dbReference type="EC" id="6.3.2.12"/>
    </reaction>
</comment>
<evidence type="ECO:0000256" key="11">
    <source>
        <dbReference type="ARBA" id="ARBA00022741"/>
    </source>
</evidence>
<dbReference type="GO" id="GO:0005524">
    <property type="term" value="F:ATP binding"/>
    <property type="evidence" value="ECO:0007669"/>
    <property type="project" value="UniProtKB-KW"/>
</dbReference>
<evidence type="ECO:0000256" key="9">
    <source>
        <dbReference type="ARBA" id="ARBA00022598"/>
    </source>
</evidence>
<evidence type="ECO:0000256" key="6">
    <source>
        <dbReference type="ARBA" id="ARBA00013023"/>
    </source>
</evidence>
<dbReference type="GO" id="GO:0004326">
    <property type="term" value="F:tetrahydrofolylpolyglutamate synthase activity"/>
    <property type="evidence" value="ECO:0007669"/>
    <property type="project" value="UniProtKB-EC"/>
</dbReference>
<keyword evidence="10" id="KW-0479">Metal-binding</keyword>
<dbReference type="GO" id="GO:0005737">
    <property type="term" value="C:cytoplasm"/>
    <property type="evidence" value="ECO:0007669"/>
    <property type="project" value="TreeGrafter"/>
</dbReference>
<evidence type="ECO:0000256" key="17">
    <source>
        <dbReference type="ARBA" id="ARBA00049161"/>
    </source>
</evidence>
<evidence type="ECO:0000256" key="8">
    <source>
        <dbReference type="ARBA" id="ARBA00019357"/>
    </source>
</evidence>
<keyword evidence="14" id="KW-0289">Folate biosynthesis</keyword>
<comment type="similarity">
    <text evidence="4 18">Belongs to the folylpolyglutamate synthase family.</text>
</comment>
<comment type="subunit">
    <text evidence="5">Monomer.</text>
</comment>
<evidence type="ECO:0000256" key="7">
    <source>
        <dbReference type="ARBA" id="ARBA00013025"/>
    </source>
</evidence>
<proteinExistence type="inferred from homology"/>
<dbReference type="Gene3D" id="3.40.1190.10">
    <property type="entry name" value="Mur-like, catalytic domain"/>
    <property type="match status" value="1"/>
</dbReference>
<dbReference type="EMBL" id="JACHMM010000001">
    <property type="protein sequence ID" value="MBB5785561.1"/>
    <property type="molecule type" value="Genomic_DNA"/>
</dbReference>
<dbReference type="GO" id="GO:0008841">
    <property type="term" value="F:dihydrofolate synthase activity"/>
    <property type="evidence" value="ECO:0007669"/>
    <property type="project" value="UniProtKB-EC"/>
</dbReference>
<comment type="catalytic activity">
    <reaction evidence="16">
        <text>(6S)-5,6,7,8-tetrahydrofolyl-(gamma-L-Glu)(n) + L-glutamate + ATP = (6S)-5,6,7,8-tetrahydrofolyl-(gamma-L-Glu)(n+1) + ADP + phosphate + H(+)</text>
        <dbReference type="Rhea" id="RHEA:10580"/>
        <dbReference type="Rhea" id="RHEA-COMP:14738"/>
        <dbReference type="Rhea" id="RHEA-COMP:14740"/>
        <dbReference type="ChEBI" id="CHEBI:15378"/>
        <dbReference type="ChEBI" id="CHEBI:29985"/>
        <dbReference type="ChEBI" id="CHEBI:30616"/>
        <dbReference type="ChEBI" id="CHEBI:43474"/>
        <dbReference type="ChEBI" id="CHEBI:141005"/>
        <dbReference type="ChEBI" id="CHEBI:456216"/>
        <dbReference type="EC" id="6.3.2.17"/>
    </reaction>
</comment>
<dbReference type="GO" id="GO:0046872">
    <property type="term" value="F:metal ion binding"/>
    <property type="evidence" value="ECO:0007669"/>
    <property type="project" value="UniProtKB-KW"/>
</dbReference>
<organism evidence="21 22">
    <name type="scientific">Jiangella mangrovi</name>
    <dbReference type="NCBI Taxonomy" id="1524084"/>
    <lineage>
        <taxon>Bacteria</taxon>
        <taxon>Bacillati</taxon>
        <taxon>Actinomycetota</taxon>
        <taxon>Actinomycetes</taxon>
        <taxon>Jiangellales</taxon>
        <taxon>Jiangellaceae</taxon>
        <taxon>Jiangella</taxon>
    </lineage>
</organism>
<dbReference type="RefSeq" id="WP_221440430.1">
    <property type="nucleotide sequence ID" value="NZ_JACHMM010000001.1"/>
</dbReference>
<dbReference type="InterPro" id="IPR036565">
    <property type="entry name" value="Mur-like_cat_sf"/>
</dbReference>
<dbReference type="PANTHER" id="PTHR11136">
    <property type="entry name" value="FOLYLPOLYGLUTAMATE SYNTHASE-RELATED"/>
    <property type="match status" value="1"/>
</dbReference>
<evidence type="ECO:0000256" key="12">
    <source>
        <dbReference type="ARBA" id="ARBA00022840"/>
    </source>
</evidence>
<evidence type="ECO:0000256" key="18">
    <source>
        <dbReference type="PIRNR" id="PIRNR001563"/>
    </source>
</evidence>
<keyword evidence="12 18" id="KW-0067">ATP-binding</keyword>
<evidence type="ECO:0000256" key="5">
    <source>
        <dbReference type="ARBA" id="ARBA00011245"/>
    </source>
</evidence>
<gene>
    <name evidence="21" type="ORF">HD601_000136</name>
</gene>
<dbReference type="PANTHER" id="PTHR11136:SF0">
    <property type="entry name" value="DIHYDROFOLATE SYNTHETASE-RELATED"/>
    <property type="match status" value="1"/>
</dbReference>
<dbReference type="SUPFAM" id="SSF53244">
    <property type="entry name" value="MurD-like peptide ligases, peptide-binding domain"/>
    <property type="match status" value="1"/>
</dbReference>
<evidence type="ECO:0000259" key="20">
    <source>
        <dbReference type="Pfam" id="PF08245"/>
    </source>
</evidence>
<dbReference type="NCBIfam" id="TIGR01499">
    <property type="entry name" value="folC"/>
    <property type="match status" value="1"/>
</dbReference>
<evidence type="ECO:0000256" key="14">
    <source>
        <dbReference type="ARBA" id="ARBA00022909"/>
    </source>
</evidence>
<comment type="cofactor">
    <cofactor evidence="1">
        <name>Mg(2+)</name>
        <dbReference type="ChEBI" id="CHEBI:18420"/>
    </cofactor>
</comment>
<keyword evidence="11 18" id="KW-0547">Nucleotide-binding</keyword>
<dbReference type="SUPFAM" id="SSF53623">
    <property type="entry name" value="MurD-like peptide ligases, catalytic domain"/>
    <property type="match status" value="1"/>
</dbReference>
<dbReference type="InterPro" id="IPR013221">
    <property type="entry name" value="Mur_ligase_cen"/>
</dbReference>
<evidence type="ECO:0000256" key="15">
    <source>
        <dbReference type="ARBA" id="ARBA00030592"/>
    </source>
</evidence>
<evidence type="ECO:0000256" key="3">
    <source>
        <dbReference type="ARBA" id="ARBA00005150"/>
    </source>
</evidence>
<protein>
    <recommendedName>
        <fullName evidence="8">Dihydrofolate synthase/folylpolyglutamate synthase</fullName>
        <ecNumber evidence="6">6.3.2.12</ecNumber>
        <ecNumber evidence="7">6.3.2.17</ecNumber>
    </recommendedName>
    <alternativeName>
        <fullName evidence="15">Tetrahydrofolylpolyglutamate synthase</fullName>
    </alternativeName>
</protein>
<dbReference type="EC" id="6.3.2.12" evidence="6"/>
<evidence type="ECO:0000256" key="4">
    <source>
        <dbReference type="ARBA" id="ARBA00008276"/>
    </source>
</evidence>
<dbReference type="Proteomes" id="UP000542813">
    <property type="component" value="Unassembled WGS sequence"/>
</dbReference>
<dbReference type="GO" id="GO:0046656">
    <property type="term" value="P:folic acid biosynthetic process"/>
    <property type="evidence" value="ECO:0007669"/>
    <property type="project" value="UniProtKB-KW"/>
</dbReference>
<accession>A0A7W9LIZ2</accession>
<evidence type="ECO:0000256" key="1">
    <source>
        <dbReference type="ARBA" id="ARBA00001946"/>
    </source>
</evidence>
<dbReference type="PIRSF" id="PIRSF001563">
    <property type="entry name" value="Folylpolyglu_synth"/>
    <property type="match status" value="1"/>
</dbReference>
<evidence type="ECO:0000313" key="22">
    <source>
        <dbReference type="Proteomes" id="UP000542813"/>
    </source>
</evidence>
<dbReference type="Gene3D" id="3.90.190.20">
    <property type="entry name" value="Mur ligase, C-terminal domain"/>
    <property type="match status" value="1"/>
</dbReference>
<name>A0A7W9LIZ2_9ACTN</name>
<dbReference type="InterPro" id="IPR001645">
    <property type="entry name" value="Folylpolyglutamate_synth"/>
</dbReference>
<comment type="pathway">
    <text evidence="2">Cofactor biosynthesis; tetrahydrofolate biosynthesis; 7,8-dihydrofolate from 2-amino-4-hydroxy-6-hydroxymethyl-7,8-dihydropteridine diphosphate and 4-aminobenzoate: step 2/2.</text>
</comment>
<keyword evidence="13" id="KW-0460">Magnesium</keyword>
<sequence length="445" mass="46444">MSADAELLRGIEAELMARRPESLVEPSLERIREVLDLLGNPQRAYPVVHIGGTNGKTSTARMVDSLLRELNLRTGRYTSPHLQSITERIVVDGEPIAPELFAATYEEIRPYLDLVDSKHDVRLGYFEALTALAYAAFADTPVEAAVVEVGMGGAWDATNVADGRVSVVTPIAVDHVEYLGDTIEEIATEKAGIIKPGGYAILGPQTAAAAEILLARIAEVGATVARQGLEFGVRDREMAVGGQVIGLQGLTGPYDEVFLPLHGEYQAHNAAAALAAVEAFVGGGREPLDADLVRAAFARVTSPGRLEALRRGPVVLADAAHNPAGAAALAAALTEEFAGTALVAVVAAMADKDVEGILTELEPVVEAVVVTENSSPRTMPADQLANIAVDVFGQDRVHQAVPLPEAIAAGLALAEREESLGGYGVVVTGSVVTAGDARVAYGAAS</sequence>
<dbReference type="FunFam" id="3.40.1190.10:FF:000004">
    <property type="entry name" value="Dihydrofolate synthase/folylpolyglutamate synthase"/>
    <property type="match status" value="1"/>
</dbReference>
<evidence type="ECO:0000259" key="19">
    <source>
        <dbReference type="Pfam" id="PF02875"/>
    </source>
</evidence>
<evidence type="ECO:0000256" key="16">
    <source>
        <dbReference type="ARBA" id="ARBA00047493"/>
    </source>
</evidence>
<dbReference type="InterPro" id="IPR036615">
    <property type="entry name" value="Mur_ligase_C_dom_sf"/>
</dbReference>
<comment type="pathway">
    <text evidence="3">Cofactor biosynthesis; tetrahydrofolylpolyglutamate biosynthesis.</text>
</comment>
<dbReference type="Pfam" id="PF02875">
    <property type="entry name" value="Mur_ligase_C"/>
    <property type="match status" value="1"/>
</dbReference>
<comment type="caution">
    <text evidence="21">The sequence shown here is derived from an EMBL/GenBank/DDBJ whole genome shotgun (WGS) entry which is preliminary data.</text>
</comment>
<dbReference type="EC" id="6.3.2.17" evidence="7"/>
<feature type="domain" description="Mur ligase central" evidence="20">
    <location>
        <begin position="50"/>
        <end position="277"/>
    </location>
</feature>
<evidence type="ECO:0000256" key="10">
    <source>
        <dbReference type="ARBA" id="ARBA00022723"/>
    </source>
</evidence>
<dbReference type="AlphaFoldDB" id="A0A7W9LIZ2"/>
<keyword evidence="22" id="KW-1185">Reference proteome</keyword>